<feature type="transmembrane region" description="Helical" evidence="7">
    <location>
        <begin position="330"/>
        <end position="352"/>
    </location>
</feature>
<evidence type="ECO:0000256" key="2">
    <source>
        <dbReference type="ARBA" id="ARBA00005262"/>
    </source>
</evidence>
<evidence type="ECO:0000256" key="3">
    <source>
        <dbReference type="ARBA" id="ARBA00022475"/>
    </source>
</evidence>
<dbReference type="InterPro" id="IPR014047">
    <property type="entry name" value="Chr_Tranpt_l_chain"/>
</dbReference>
<keyword evidence="4 7" id="KW-0812">Transmembrane</keyword>
<comment type="subcellular location">
    <subcellularLocation>
        <location evidence="1">Cell membrane</location>
        <topology evidence="1">Multi-pass membrane protein</topology>
    </subcellularLocation>
</comment>
<evidence type="ECO:0000256" key="6">
    <source>
        <dbReference type="ARBA" id="ARBA00023136"/>
    </source>
</evidence>
<organism evidence="8 9">
    <name type="scientific">Schizopora paradoxa</name>
    <dbReference type="NCBI Taxonomy" id="27342"/>
    <lineage>
        <taxon>Eukaryota</taxon>
        <taxon>Fungi</taxon>
        <taxon>Dikarya</taxon>
        <taxon>Basidiomycota</taxon>
        <taxon>Agaricomycotina</taxon>
        <taxon>Agaricomycetes</taxon>
        <taxon>Hymenochaetales</taxon>
        <taxon>Schizoporaceae</taxon>
        <taxon>Schizopora</taxon>
    </lineage>
</organism>
<dbReference type="InParanoid" id="A0A0H2RD18"/>
<feature type="transmembrane region" description="Helical" evidence="7">
    <location>
        <begin position="126"/>
        <end position="150"/>
    </location>
</feature>
<name>A0A0H2RD18_9AGAM</name>
<feature type="transmembrane region" description="Helical" evidence="7">
    <location>
        <begin position="81"/>
        <end position="114"/>
    </location>
</feature>
<feature type="transmembrane region" description="Helical" evidence="7">
    <location>
        <begin position="296"/>
        <end position="315"/>
    </location>
</feature>
<reference evidence="8 9" key="1">
    <citation type="submission" date="2015-04" db="EMBL/GenBank/DDBJ databases">
        <title>Complete genome sequence of Schizopora paradoxa KUC8140, a cosmopolitan wood degrader in East Asia.</title>
        <authorList>
            <consortium name="DOE Joint Genome Institute"/>
            <person name="Min B."/>
            <person name="Park H."/>
            <person name="Jang Y."/>
            <person name="Kim J.-J."/>
            <person name="Kim K.H."/>
            <person name="Pangilinan J."/>
            <person name="Lipzen A."/>
            <person name="Riley R."/>
            <person name="Grigoriev I.V."/>
            <person name="Spatafora J.W."/>
            <person name="Choi I.-G."/>
        </authorList>
    </citation>
    <scope>NUCLEOTIDE SEQUENCE [LARGE SCALE GENOMIC DNA]</scope>
    <source>
        <strain evidence="8 9">KUC8140</strain>
    </source>
</reference>
<dbReference type="PIRSF" id="PIRSF004810">
    <property type="entry name" value="ChrA"/>
    <property type="match status" value="1"/>
</dbReference>
<dbReference type="PANTHER" id="PTHR33567:SF3">
    <property type="entry name" value="CHROMATE ION TRANSPORTER (EUROFUNG)"/>
    <property type="match status" value="1"/>
</dbReference>
<dbReference type="InterPro" id="IPR003370">
    <property type="entry name" value="Chromate_transpt"/>
</dbReference>
<keyword evidence="3" id="KW-1003">Cell membrane</keyword>
<dbReference type="AlphaFoldDB" id="A0A0H2RD18"/>
<keyword evidence="9" id="KW-1185">Reference proteome</keyword>
<dbReference type="GO" id="GO:0005886">
    <property type="term" value="C:plasma membrane"/>
    <property type="evidence" value="ECO:0007669"/>
    <property type="project" value="UniProtKB-SubCell"/>
</dbReference>
<accession>A0A0H2RD18</accession>
<gene>
    <name evidence="8" type="ORF">SCHPADRAFT_943416</name>
</gene>
<keyword evidence="5 7" id="KW-1133">Transmembrane helix</keyword>
<sequence length="482" mass="52532">MSTSETPSPGQSILNVPLRRRLADIFAGTWDLGFTSFGGPPVHFLIFHRRFVESYRWIAEETYQELFAICQALPGPASTKLGYCICLTYAGFLPAILQFLLWCLPGAIGMYAVAHAVNQIPDTLPALAYAFLTGLNAAVVGLIAVSAFVLSEKAITDHLSRLIIVGTACAGLLYSALWYFPVLMLMGGLLTLVWDEWKIRTSNIQLPLDETLEGLAPDLDHEEGTFSEGHSRGLNGATLFMGEAMEIPSKETEEVYYGSPRLGLALIILFLLSFLSVVIIRIIVPNPPMEYKLFSNLYLAGTIIFGGGPVVIPLLNKYIVSEGWVSSRDFFIGLAIIQSFPGPNFNFAVFLSALAAKSSSLPPVVLAFIGAFGMYSPGMVLATGFSSVWDTIRQIEVVGFFLRGVNAGAVGLVWTAVYRLWQTGYMKVGVPEGSSLGENPWWVVTAAVAFGGNRWFRVPPPMVIALGGCMGMMRWPLSEARQ</sequence>
<feature type="transmembrane region" description="Helical" evidence="7">
    <location>
        <begin position="364"/>
        <end position="385"/>
    </location>
</feature>
<dbReference type="Pfam" id="PF02417">
    <property type="entry name" value="Chromate_transp"/>
    <property type="match status" value="2"/>
</dbReference>
<feature type="transmembrane region" description="Helical" evidence="7">
    <location>
        <begin position="397"/>
        <end position="417"/>
    </location>
</feature>
<evidence type="ECO:0008006" key="10">
    <source>
        <dbReference type="Google" id="ProtNLM"/>
    </source>
</evidence>
<dbReference type="Proteomes" id="UP000053477">
    <property type="component" value="Unassembled WGS sequence"/>
</dbReference>
<protein>
    <recommendedName>
        <fullName evidence="10">Chromate transporter</fullName>
    </recommendedName>
</protein>
<dbReference type="EMBL" id="KQ086047">
    <property type="protein sequence ID" value="KLO09699.1"/>
    <property type="molecule type" value="Genomic_DNA"/>
</dbReference>
<proteinExistence type="inferred from homology"/>
<evidence type="ECO:0000256" key="1">
    <source>
        <dbReference type="ARBA" id="ARBA00004651"/>
    </source>
</evidence>
<keyword evidence="6 7" id="KW-0472">Membrane</keyword>
<feature type="transmembrane region" description="Helical" evidence="7">
    <location>
        <begin position="162"/>
        <end position="180"/>
    </location>
</feature>
<evidence type="ECO:0000256" key="4">
    <source>
        <dbReference type="ARBA" id="ARBA00022692"/>
    </source>
</evidence>
<comment type="similarity">
    <text evidence="2">Belongs to the chromate ion transporter (CHR) (TC 2.A.51) family.</text>
</comment>
<evidence type="ECO:0000313" key="9">
    <source>
        <dbReference type="Proteomes" id="UP000053477"/>
    </source>
</evidence>
<dbReference type="GO" id="GO:0015109">
    <property type="term" value="F:chromate transmembrane transporter activity"/>
    <property type="evidence" value="ECO:0007669"/>
    <property type="project" value="InterPro"/>
</dbReference>
<evidence type="ECO:0000256" key="5">
    <source>
        <dbReference type="ARBA" id="ARBA00022989"/>
    </source>
</evidence>
<dbReference type="STRING" id="27342.A0A0H2RD18"/>
<evidence type="ECO:0000256" key="7">
    <source>
        <dbReference type="SAM" id="Phobius"/>
    </source>
</evidence>
<evidence type="ECO:0000313" key="8">
    <source>
        <dbReference type="EMBL" id="KLO09699.1"/>
    </source>
</evidence>
<dbReference type="PANTHER" id="PTHR33567">
    <property type="entry name" value="CHROMATE ION TRANSPORTER (EUROFUNG)"/>
    <property type="match status" value="1"/>
</dbReference>
<feature type="transmembrane region" description="Helical" evidence="7">
    <location>
        <begin position="262"/>
        <end position="284"/>
    </location>
</feature>
<dbReference type="OrthoDB" id="2160638at2759"/>